<evidence type="ECO:0000313" key="11">
    <source>
        <dbReference type="Proteomes" id="UP001516400"/>
    </source>
</evidence>
<feature type="domain" description="TRASH" evidence="9">
    <location>
        <begin position="649"/>
        <end position="688"/>
    </location>
</feature>
<evidence type="ECO:0000256" key="1">
    <source>
        <dbReference type="ARBA" id="ARBA00022499"/>
    </source>
</evidence>
<feature type="domain" description="TRASH" evidence="9">
    <location>
        <begin position="513"/>
        <end position="552"/>
    </location>
</feature>
<dbReference type="Pfam" id="PF06467">
    <property type="entry name" value="zf-FCS"/>
    <property type="match status" value="1"/>
</dbReference>
<feature type="compositionally biased region" description="Polar residues" evidence="8">
    <location>
        <begin position="1"/>
        <end position="32"/>
    </location>
</feature>
<protein>
    <recommendedName>
        <fullName evidence="9">TRASH domain-containing protein</fullName>
    </recommendedName>
</protein>
<keyword evidence="6" id="KW-0862">Zinc</keyword>
<feature type="domain" description="TRASH" evidence="9">
    <location>
        <begin position="694"/>
        <end position="732"/>
    </location>
</feature>
<feature type="domain" description="TRASH" evidence="9">
    <location>
        <begin position="607"/>
        <end position="642"/>
    </location>
</feature>
<evidence type="ECO:0000259" key="9">
    <source>
        <dbReference type="SMART" id="SM00746"/>
    </source>
</evidence>
<feature type="compositionally biased region" description="Basic and acidic residues" evidence="8">
    <location>
        <begin position="205"/>
        <end position="218"/>
    </location>
</feature>
<keyword evidence="2" id="KW-0597">Phosphoprotein</keyword>
<feature type="region of interest" description="Disordered" evidence="8">
    <location>
        <begin position="1071"/>
        <end position="1123"/>
    </location>
</feature>
<feature type="region of interest" description="Disordered" evidence="8">
    <location>
        <begin position="271"/>
        <end position="334"/>
    </location>
</feature>
<keyword evidence="11" id="KW-1185">Reference proteome</keyword>
<feature type="domain" description="TRASH" evidence="9">
    <location>
        <begin position="475"/>
        <end position="509"/>
    </location>
</feature>
<dbReference type="InterPro" id="IPR011017">
    <property type="entry name" value="TRASH_dom"/>
</dbReference>
<evidence type="ECO:0000313" key="10">
    <source>
        <dbReference type="EMBL" id="KAL3289739.1"/>
    </source>
</evidence>
<dbReference type="GO" id="GO:0008270">
    <property type="term" value="F:zinc ion binding"/>
    <property type="evidence" value="ECO:0007669"/>
    <property type="project" value="UniProtKB-KW"/>
</dbReference>
<feature type="region of interest" description="Disordered" evidence="8">
    <location>
        <begin position="204"/>
        <end position="229"/>
    </location>
</feature>
<feature type="domain" description="TRASH" evidence="9">
    <location>
        <begin position="407"/>
        <end position="445"/>
    </location>
</feature>
<dbReference type="Proteomes" id="UP001516400">
    <property type="component" value="Unassembled WGS sequence"/>
</dbReference>
<evidence type="ECO:0000256" key="4">
    <source>
        <dbReference type="ARBA" id="ARBA00022737"/>
    </source>
</evidence>
<evidence type="ECO:0000256" key="7">
    <source>
        <dbReference type="ARBA" id="ARBA00022843"/>
    </source>
</evidence>
<keyword evidence="4" id="KW-0677">Repeat</keyword>
<dbReference type="PANTHER" id="PTHR45736:SF1">
    <property type="entry name" value="WITHOUT CHILDREN, ISOFORM B"/>
    <property type="match status" value="1"/>
</dbReference>
<keyword evidence="3" id="KW-0479">Metal-binding</keyword>
<feature type="compositionally biased region" description="Acidic residues" evidence="8">
    <location>
        <begin position="1008"/>
        <end position="1019"/>
    </location>
</feature>
<keyword evidence="7" id="KW-0832">Ubl conjugation</keyword>
<comment type="caution">
    <text evidence="10">The sequence shown here is derived from an EMBL/GenBank/DDBJ whole genome shotgun (WGS) entry which is preliminary data.</text>
</comment>
<evidence type="ECO:0000256" key="5">
    <source>
        <dbReference type="ARBA" id="ARBA00022771"/>
    </source>
</evidence>
<accession>A0ABD2PFQ7</accession>
<feature type="compositionally biased region" description="Basic and acidic residues" evidence="8">
    <location>
        <begin position="109"/>
        <end position="125"/>
    </location>
</feature>
<dbReference type="EMBL" id="JABFTP020000186">
    <property type="protein sequence ID" value="KAL3289739.1"/>
    <property type="molecule type" value="Genomic_DNA"/>
</dbReference>
<feature type="domain" description="TRASH" evidence="9">
    <location>
        <begin position="742"/>
        <end position="778"/>
    </location>
</feature>
<dbReference type="InterPro" id="IPR057926">
    <property type="entry name" value="QRICH1_dom"/>
</dbReference>
<evidence type="ECO:0000256" key="8">
    <source>
        <dbReference type="SAM" id="MobiDB-lite"/>
    </source>
</evidence>
<feature type="compositionally biased region" description="Polar residues" evidence="8">
    <location>
        <begin position="126"/>
        <end position="137"/>
    </location>
</feature>
<name>A0ABD2PFQ7_9CUCU</name>
<dbReference type="Pfam" id="PF25561">
    <property type="entry name" value="QRICH1"/>
    <property type="match status" value="1"/>
</dbReference>
<feature type="region of interest" description="Disordered" evidence="8">
    <location>
        <begin position="1"/>
        <end position="49"/>
    </location>
</feature>
<evidence type="ECO:0000256" key="2">
    <source>
        <dbReference type="ARBA" id="ARBA00022553"/>
    </source>
</evidence>
<gene>
    <name evidence="10" type="ORF">HHI36_023137</name>
</gene>
<proteinExistence type="predicted"/>
<feature type="compositionally biased region" description="Basic and acidic residues" evidence="8">
    <location>
        <begin position="308"/>
        <end position="323"/>
    </location>
</feature>
<feature type="compositionally biased region" description="Low complexity" evidence="8">
    <location>
        <begin position="835"/>
        <end position="846"/>
    </location>
</feature>
<dbReference type="InterPro" id="IPR051284">
    <property type="entry name" value="ZnF_MYMT-QRICH1"/>
</dbReference>
<organism evidence="10 11">
    <name type="scientific">Cryptolaemus montrouzieri</name>
    <dbReference type="NCBI Taxonomy" id="559131"/>
    <lineage>
        <taxon>Eukaryota</taxon>
        <taxon>Metazoa</taxon>
        <taxon>Ecdysozoa</taxon>
        <taxon>Arthropoda</taxon>
        <taxon>Hexapoda</taxon>
        <taxon>Insecta</taxon>
        <taxon>Pterygota</taxon>
        <taxon>Neoptera</taxon>
        <taxon>Endopterygota</taxon>
        <taxon>Coleoptera</taxon>
        <taxon>Polyphaga</taxon>
        <taxon>Cucujiformia</taxon>
        <taxon>Coccinelloidea</taxon>
        <taxon>Coccinellidae</taxon>
        <taxon>Scymninae</taxon>
        <taxon>Scymnini</taxon>
        <taxon>Cryptolaemus</taxon>
    </lineage>
</organism>
<evidence type="ECO:0000256" key="6">
    <source>
        <dbReference type="ARBA" id="ARBA00022833"/>
    </source>
</evidence>
<dbReference type="PANTHER" id="PTHR45736">
    <property type="entry name" value="ZINC FINGER MYM-TYPE PROTEIN"/>
    <property type="match status" value="1"/>
</dbReference>
<feature type="region of interest" description="Disordered" evidence="8">
    <location>
        <begin position="63"/>
        <end position="192"/>
    </location>
</feature>
<feature type="compositionally biased region" description="Acidic residues" evidence="8">
    <location>
        <begin position="324"/>
        <end position="334"/>
    </location>
</feature>
<feature type="region of interest" description="Disordered" evidence="8">
    <location>
        <begin position="790"/>
        <end position="811"/>
    </location>
</feature>
<keyword evidence="1" id="KW-1017">Isopeptide bond</keyword>
<reference evidence="10 11" key="1">
    <citation type="journal article" date="2021" name="BMC Biol.">
        <title>Horizontally acquired antibacterial genes associated with adaptive radiation of ladybird beetles.</title>
        <authorList>
            <person name="Li H.S."/>
            <person name="Tang X.F."/>
            <person name="Huang Y.H."/>
            <person name="Xu Z.Y."/>
            <person name="Chen M.L."/>
            <person name="Du X.Y."/>
            <person name="Qiu B.Y."/>
            <person name="Chen P.T."/>
            <person name="Zhang W."/>
            <person name="Slipinski A."/>
            <person name="Escalona H.E."/>
            <person name="Waterhouse R.M."/>
            <person name="Zwick A."/>
            <person name="Pang H."/>
        </authorList>
    </citation>
    <scope>NUCLEOTIDE SEQUENCE [LARGE SCALE GENOMIC DNA]</scope>
    <source>
        <strain evidence="10">SYSU2018</strain>
    </source>
</reference>
<keyword evidence="5" id="KW-0863">Zinc-finger</keyword>
<evidence type="ECO:0000256" key="3">
    <source>
        <dbReference type="ARBA" id="ARBA00022723"/>
    </source>
</evidence>
<dbReference type="Pfam" id="PF12012">
    <property type="entry name" value="DUF3504"/>
    <property type="match status" value="1"/>
</dbReference>
<feature type="region of interest" description="Disordered" evidence="8">
    <location>
        <begin position="827"/>
        <end position="858"/>
    </location>
</feature>
<sequence length="1443" mass="162543">MEPNSSSENKFGDESNSQTSLNDETANESQIDASEKLDDNINASDNSEATAEIDKQCIDNVNTINNSELNTVCSKETPNLLSDRKLSEDNDQEAVSERNTSPTPCEDSGNVHEKSEEPMKEKEVTETASISENASTVSDENIPENENESSIISSAAIEVNNDPSNDPENPIEQPVENESIDVPSEIPLVDPDANRDCEQMQIESKLIDPQKDTEKNMEELPNESNLDTDAIDDIVPAISERTNLNDKSPVEEAATECAVGIQVSSRTVDMDTSFENSNKDNEVVHVSTTTENEAENEQNENTEFVHVSSEKEDSEKFTSKGDEILEDPIGGDDNDTDNIEPMAEGADEELCIIPDTERVLSQAEKDAACTLSPLKDLADTATNGDNSQTTKLPESTITVLKYKDQEQQTCHKCLWVRVPKYEFKKADDQLYLCSDDCLEDLKKSEKEKIVLNWDSEIRVKDLTPKNQSASFRRTCASCKEEIHNEETHLTWEIMDFCHETCLTKYQKEIGSKCASCSGDVKANSLGKYCVRFGNDIRQFCTSHCLENYKKGLKVCSYCQQDMSSGSQGFLVVGDKGQFKDFCSQGCMEKYDIMTNNRPPKVDDGTTCCVCKLTKPITMSFEHQGTNNFFCSEPCFVAFSFVNNIKSDKCAMCRRNFSSDLLEQHTMFYENSQQSFCSNSCQNIYIIAHRKIVPCTWCKVKKYNFDMIRRFNQNGPLLNMCSVNCLNLYQVSLNAVNSKKTQCDYCLKNLQAMYHLTMSDATIRNFCSYMCVMAFQNQYNKSPITMNEENFPVPTGTPKRSKRLNKASDVSPRISEPTLPIIRSVQSLANSNGTMSSASRTTRSKAAPGNAAHPTAVPAMTPVPLQNSIEIPVQVKHHIIFKHPPMPNQRNVATMCRTRMSNKGINATPRTDDAQVQTERREAEKILIPIPIPLFVPLPMHMFAAPVPMPVPIPIPVPVPVFIPTTRNSANGIMKEIKKIQVKIPTNPYEAELLMMAEMVADDKKEENTDSESEVEDTGADDTGGGGFSPEPQDGSNTFGDDMLQMALKMATELDEPAVDLEGALTANTITASQTHDEVNTEATDEVPQEQLHLIDRGQRGRKRGMRGNPRGQSSGVSKRGRRSLSQHVDMPLMQQPPPPPEPQEKPDANMCLKYTFGVNAWKQWVTFKNAELEKSSRRLMLFKTEILQLTADELNYSLCLFVKEVRKPNGAEYAPDTIYYLCLGIQQYLFENGRIDNIFCDAYYEKFTDCLDEVAKRFSVLYNDSHYIVTRVEEEHLWESKQLGAHSPHVLLSTLMFFNTKHFNLTTVDEHMQLSFSHIMKHWKRNPNQAGASKIPGSRNVLLRFYPPQSAIQNNTRKKKVYEQQENEENPLRCPVKLYEFYLSKCPESVKTRNDVFYLQPERSCVPDSPVWYSTMPLPKDALEKMLHRVKMVKEINVALLTS</sequence>
<feature type="compositionally biased region" description="Low complexity" evidence="8">
    <location>
        <begin position="148"/>
        <end position="161"/>
    </location>
</feature>
<dbReference type="InterPro" id="IPR021893">
    <property type="entry name" value="ZMYM2-like_C"/>
</dbReference>
<feature type="region of interest" description="Disordered" evidence="8">
    <location>
        <begin position="1002"/>
        <end position="1039"/>
    </location>
</feature>
<feature type="compositionally biased region" description="Polar residues" evidence="8">
    <location>
        <begin position="63"/>
        <end position="80"/>
    </location>
</feature>
<dbReference type="SMART" id="SM00746">
    <property type="entry name" value="TRASH"/>
    <property type="match status" value="8"/>
</dbReference>
<feature type="domain" description="TRASH" evidence="9">
    <location>
        <begin position="555"/>
        <end position="594"/>
    </location>
</feature>
<dbReference type="InterPro" id="IPR010507">
    <property type="entry name" value="Znf_MYM"/>
</dbReference>